<feature type="transmembrane region" description="Helical" evidence="10">
    <location>
        <begin position="44"/>
        <end position="63"/>
    </location>
</feature>
<feature type="region of interest" description="Disordered" evidence="11">
    <location>
        <begin position="1"/>
        <end position="21"/>
    </location>
</feature>
<comment type="domain">
    <text evidence="10">The DHHC domain is required for palmitoyltransferase activity.</text>
</comment>
<feature type="transmembrane region" description="Helical" evidence="10">
    <location>
        <begin position="188"/>
        <end position="210"/>
    </location>
</feature>
<accession>A0A8S1F2F6</accession>
<evidence type="ECO:0000313" key="13">
    <source>
        <dbReference type="EMBL" id="CAB3407973.1"/>
    </source>
</evidence>
<keyword evidence="7" id="KW-0449">Lipoprotein</keyword>
<dbReference type="PANTHER" id="PTHR22883:SF43">
    <property type="entry name" value="PALMITOYLTRANSFERASE APP"/>
    <property type="match status" value="1"/>
</dbReference>
<dbReference type="PROSITE" id="PS50216">
    <property type="entry name" value="DHHC"/>
    <property type="match status" value="1"/>
</dbReference>
<keyword evidence="6" id="KW-0564">Palmitate</keyword>
<evidence type="ECO:0000256" key="11">
    <source>
        <dbReference type="SAM" id="MobiDB-lite"/>
    </source>
</evidence>
<dbReference type="GO" id="GO:0005794">
    <property type="term" value="C:Golgi apparatus"/>
    <property type="evidence" value="ECO:0007669"/>
    <property type="project" value="TreeGrafter"/>
</dbReference>
<protein>
    <recommendedName>
        <fullName evidence="10">Palmitoyltransferase</fullName>
        <ecNumber evidence="10">2.3.1.225</ecNumber>
    </recommendedName>
</protein>
<organism evidence="13 14">
    <name type="scientific">Caenorhabditis bovis</name>
    <dbReference type="NCBI Taxonomy" id="2654633"/>
    <lineage>
        <taxon>Eukaryota</taxon>
        <taxon>Metazoa</taxon>
        <taxon>Ecdysozoa</taxon>
        <taxon>Nematoda</taxon>
        <taxon>Chromadorea</taxon>
        <taxon>Rhabditida</taxon>
        <taxon>Rhabditina</taxon>
        <taxon>Rhabditomorpha</taxon>
        <taxon>Rhabditoidea</taxon>
        <taxon>Rhabditidae</taxon>
        <taxon>Peloderinae</taxon>
        <taxon>Caenorhabditis</taxon>
    </lineage>
</organism>
<gene>
    <name evidence="13" type="ORF">CBOVIS_LOCUS9819</name>
</gene>
<evidence type="ECO:0000256" key="3">
    <source>
        <dbReference type="ARBA" id="ARBA00022692"/>
    </source>
</evidence>
<keyword evidence="14" id="KW-1185">Reference proteome</keyword>
<feature type="transmembrane region" description="Helical" evidence="10">
    <location>
        <begin position="230"/>
        <end position="257"/>
    </location>
</feature>
<evidence type="ECO:0000256" key="6">
    <source>
        <dbReference type="ARBA" id="ARBA00023139"/>
    </source>
</evidence>
<evidence type="ECO:0000256" key="7">
    <source>
        <dbReference type="ARBA" id="ARBA00023288"/>
    </source>
</evidence>
<comment type="subcellular location">
    <subcellularLocation>
        <location evidence="1">Endomembrane system</location>
        <topology evidence="1">Multi-pass membrane protein</topology>
    </subcellularLocation>
</comment>
<evidence type="ECO:0000256" key="8">
    <source>
        <dbReference type="ARBA" id="ARBA00023315"/>
    </source>
</evidence>
<evidence type="ECO:0000256" key="4">
    <source>
        <dbReference type="ARBA" id="ARBA00022989"/>
    </source>
</evidence>
<keyword evidence="4 10" id="KW-1133">Transmembrane helix</keyword>
<dbReference type="InterPro" id="IPR001594">
    <property type="entry name" value="Palmitoyltrfase_DHHC"/>
</dbReference>
<feature type="transmembrane region" description="Helical" evidence="10">
    <location>
        <begin position="75"/>
        <end position="95"/>
    </location>
</feature>
<sequence>MPTTSSQDPEAANEPQKNSRKWTVHQGRNRFCCQGRMVCSRQHGVFVLTVFLLSTCLTLFFIFDAPFMWNINPAIPIVAAVLSTSVIANFVLTSFSDPGIIPRVGNLELIELDKQKTAEQIAENCTNRVRTKEVVVNGQRVKLKYCTTCRMFRPPRTSHCSVCDNCVMMFDHHCPWVGNCIGQRNYAFFYRFVISLAFLIIYCFACSVVHLCLVSKQKESLADAIKQNPITLVVALVGFFSIWSVVGLMCFHSYLIVTNQTTNEDLKGVYRNKPSNPPETEVKNPFHRGFFKNIAEKLCRSQPPSVLDASGFLDANVYIVVPKPKASSSSHEPTTST</sequence>
<keyword evidence="5 10" id="KW-0472">Membrane</keyword>
<dbReference type="Proteomes" id="UP000494206">
    <property type="component" value="Unassembled WGS sequence"/>
</dbReference>
<evidence type="ECO:0000256" key="1">
    <source>
        <dbReference type="ARBA" id="ARBA00004127"/>
    </source>
</evidence>
<dbReference type="GO" id="GO:0006612">
    <property type="term" value="P:protein targeting to membrane"/>
    <property type="evidence" value="ECO:0007669"/>
    <property type="project" value="TreeGrafter"/>
</dbReference>
<dbReference type="AlphaFoldDB" id="A0A8S1F2F6"/>
<evidence type="ECO:0000259" key="12">
    <source>
        <dbReference type="Pfam" id="PF01529"/>
    </source>
</evidence>
<dbReference type="PANTHER" id="PTHR22883">
    <property type="entry name" value="ZINC FINGER DHHC DOMAIN CONTAINING PROTEIN"/>
    <property type="match status" value="1"/>
</dbReference>
<keyword evidence="2 10" id="KW-0808">Transferase</keyword>
<keyword evidence="8 10" id="KW-0012">Acyltransferase</keyword>
<dbReference type="EMBL" id="CADEPM010000006">
    <property type="protein sequence ID" value="CAB3407973.1"/>
    <property type="molecule type" value="Genomic_DNA"/>
</dbReference>
<comment type="similarity">
    <text evidence="10">Belongs to the DHHC palmitoyltransferase family.</text>
</comment>
<dbReference type="InterPro" id="IPR039859">
    <property type="entry name" value="PFA4/ZDH16/20/ERF2-like"/>
</dbReference>
<dbReference type="GO" id="GO:0005783">
    <property type="term" value="C:endoplasmic reticulum"/>
    <property type="evidence" value="ECO:0007669"/>
    <property type="project" value="TreeGrafter"/>
</dbReference>
<evidence type="ECO:0000256" key="9">
    <source>
        <dbReference type="ARBA" id="ARBA00048048"/>
    </source>
</evidence>
<proteinExistence type="inferred from homology"/>
<keyword evidence="3 10" id="KW-0812">Transmembrane</keyword>
<dbReference type="GO" id="GO:0019706">
    <property type="term" value="F:protein-cysteine S-palmitoyltransferase activity"/>
    <property type="evidence" value="ECO:0007669"/>
    <property type="project" value="UniProtKB-EC"/>
</dbReference>
<dbReference type="Pfam" id="PF01529">
    <property type="entry name" value="DHHC"/>
    <property type="match status" value="1"/>
</dbReference>
<name>A0A8S1F2F6_9PELO</name>
<comment type="catalytic activity">
    <reaction evidence="9 10">
        <text>L-cysteinyl-[protein] + hexadecanoyl-CoA = S-hexadecanoyl-L-cysteinyl-[protein] + CoA</text>
        <dbReference type="Rhea" id="RHEA:36683"/>
        <dbReference type="Rhea" id="RHEA-COMP:10131"/>
        <dbReference type="Rhea" id="RHEA-COMP:11032"/>
        <dbReference type="ChEBI" id="CHEBI:29950"/>
        <dbReference type="ChEBI" id="CHEBI:57287"/>
        <dbReference type="ChEBI" id="CHEBI:57379"/>
        <dbReference type="ChEBI" id="CHEBI:74151"/>
        <dbReference type="EC" id="2.3.1.225"/>
    </reaction>
</comment>
<evidence type="ECO:0000313" key="14">
    <source>
        <dbReference type="Proteomes" id="UP000494206"/>
    </source>
</evidence>
<evidence type="ECO:0000256" key="10">
    <source>
        <dbReference type="RuleBase" id="RU079119"/>
    </source>
</evidence>
<reference evidence="13 14" key="1">
    <citation type="submission" date="2020-04" db="EMBL/GenBank/DDBJ databases">
        <authorList>
            <person name="Laetsch R D."/>
            <person name="Stevens L."/>
            <person name="Kumar S."/>
            <person name="Blaxter L. M."/>
        </authorList>
    </citation>
    <scope>NUCLEOTIDE SEQUENCE [LARGE SCALE GENOMIC DNA]</scope>
</reference>
<comment type="caution">
    <text evidence="13">The sequence shown here is derived from an EMBL/GenBank/DDBJ whole genome shotgun (WGS) entry which is preliminary data.</text>
</comment>
<evidence type="ECO:0000256" key="2">
    <source>
        <dbReference type="ARBA" id="ARBA00022679"/>
    </source>
</evidence>
<feature type="domain" description="Palmitoyltransferase DHHC" evidence="12">
    <location>
        <begin position="142"/>
        <end position="267"/>
    </location>
</feature>
<dbReference type="OrthoDB" id="4096362at2759"/>
<dbReference type="EC" id="2.3.1.225" evidence="10"/>
<evidence type="ECO:0000256" key="5">
    <source>
        <dbReference type="ARBA" id="ARBA00023136"/>
    </source>
</evidence>